<gene>
    <name evidence="2" type="ORF">E4K64_30575</name>
    <name evidence="1" type="ORF">E4K66_35680</name>
</gene>
<evidence type="ECO:0000313" key="2">
    <source>
        <dbReference type="EMBL" id="TFV70207.1"/>
    </source>
</evidence>
<sequence length="65" mass="7081">MAATVLSDPLEILAEDFKEALLRHYSFGQRKAAVSIGKTNGDCPVLSVLLENGQRLHLTVTRAQS</sequence>
<accession>A0A4Y9KUN4</accession>
<evidence type="ECO:0000313" key="1">
    <source>
        <dbReference type="EMBL" id="TFV30332.1"/>
    </source>
</evidence>
<accession>A0A4Y9NS86</accession>
<dbReference type="RefSeq" id="WP_126261783.1">
    <property type="nucleotide sequence ID" value="NZ_SPQS01000022.1"/>
</dbReference>
<dbReference type="Proteomes" id="UP000298225">
    <property type="component" value="Unassembled WGS sequence"/>
</dbReference>
<reference evidence="1 4" key="1">
    <citation type="submission" date="2019-03" db="EMBL/GenBank/DDBJ databases">
        <title>Bradyrhizobium strains diversity isolated from Chamaecrista fasciculata.</title>
        <authorList>
            <person name="Urquiaga M.C.O."/>
            <person name="Hungria M."/>
            <person name="Delamuta J.R.M."/>
        </authorList>
    </citation>
    <scope>NUCLEOTIDE SEQUENCE [LARGE SCALE GENOMIC DNA]</scope>
    <source>
        <strain evidence="1 4">CNPSo 3424</strain>
    </source>
</reference>
<comment type="caution">
    <text evidence="2">The sequence shown here is derived from an EMBL/GenBank/DDBJ whole genome shotgun (WGS) entry which is preliminary data.</text>
</comment>
<name>A0A4Y9NS86_9BRAD</name>
<dbReference type="AlphaFoldDB" id="A0A4Y9NS86"/>
<dbReference type="Proteomes" id="UP000297700">
    <property type="component" value="Unassembled WGS sequence"/>
</dbReference>
<organism evidence="2 3">
    <name type="scientific">Bradyrhizobium frederickii</name>
    <dbReference type="NCBI Taxonomy" id="2560054"/>
    <lineage>
        <taxon>Bacteria</taxon>
        <taxon>Pseudomonadati</taxon>
        <taxon>Pseudomonadota</taxon>
        <taxon>Alphaproteobacteria</taxon>
        <taxon>Hyphomicrobiales</taxon>
        <taxon>Nitrobacteraceae</taxon>
        <taxon>Bradyrhizobium</taxon>
    </lineage>
</organism>
<dbReference type="EMBL" id="SPQU01000035">
    <property type="protein sequence ID" value="TFV30332.1"/>
    <property type="molecule type" value="Genomic_DNA"/>
</dbReference>
<reference evidence="2 3" key="2">
    <citation type="submission" date="2019-03" db="EMBL/GenBank/DDBJ databases">
        <title>Bradyrhizobium strains diversity.</title>
        <authorList>
            <person name="Urquiaga M.C.O."/>
            <person name="Hungria M."/>
            <person name="Delamuta J.R.M."/>
            <person name="Klepa M.S."/>
        </authorList>
    </citation>
    <scope>NUCLEOTIDE SEQUENCE [LARGE SCALE GENOMIC DNA]</scope>
    <source>
        <strain evidence="2 3">CNPSo 3426</strain>
    </source>
</reference>
<dbReference type="OrthoDB" id="8254625at2"/>
<protein>
    <submittedName>
        <fullName evidence="2">Uncharacterized protein</fullName>
    </submittedName>
</protein>
<evidence type="ECO:0000313" key="3">
    <source>
        <dbReference type="Proteomes" id="UP000297700"/>
    </source>
</evidence>
<proteinExistence type="predicted"/>
<dbReference type="EMBL" id="SPQS01000022">
    <property type="protein sequence ID" value="TFV70207.1"/>
    <property type="molecule type" value="Genomic_DNA"/>
</dbReference>
<evidence type="ECO:0000313" key="4">
    <source>
        <dbReference type="Proteomes" id="UP000298225"/>
    </source>
</evidence>
<keyword evidence="4" id="KW-1185">Reference proteome</keyword>